<proteinExistence type="predicted"/>
<dbReference type="STRING" id="641691.SAMN05421636_10779"/>
<dbReference type="GO" id="GO:0004519">
    <property type="term" value="F:endonuclease activity"/>
    <property type="evidence" value="ECO:0007669"/>
    <property type="project" value="UniProtKB-KW"/>
</dbReference>
<dbReference type="RefSeq" id="WP_175455335.1">
    <property type="nucleotide sequence ID" value="NZ_FNAO01000007.1"/>
</dbReference>
<dbReference type="InterPro" id="IPR005135">
    <property type="entry name" value="Endo/exonuclease/phosphatase"/>
</dbReference>
<name>A0A1G7FF03_9FLAO</name>
<dbReference type="EMBL" id="FNAO01000007">
    <property type="protein sequence ID" value="SDE74145.1"/>
    <property type="molecule type" value="Genomic_DNA"/>
</dbReference>
<keyword evidence="2" id="KW-0255">Endonuclease</keyword>
<protein>
    <submittedName>
        <fullName evidence="2">Metal-dependent hydrolase, endonuclease/exonuclease/phosphatase family</fullName>
    </submittedName>
</protein>
<dbReference type="PANTHER" id="PTHR12121">
    <property type="entry name" value="CARBON CATABOLITE REPRESSOR PROTEIN 4"/>
    <property type="match status" value="1"/>
</dbReference>
<evidence type="ECO:0000313" key="3">
    <source>
        <dbReference type="Proteomes" id="UP000199109"/>
    </source>
</evidence>
<dbReference type="Pfam" id="PF03372">
    <property type="entry name" value="Exo_endo_phos"/>
    <property type="match status" value="1"/>
</dbReference>
<feature type="domain" description="Endonuclease/exonuclease/phosphatase" evidence="1">
    <location>
        <begin position="28"/>
        <end position="273"/>
    </location>
</feature>
<dbReference type="InterPro" id="IPR036691">
    <property type="entry name" value="Endo/exonu/phosph_ase_sf"/>
</dbReference>
<keyword evidence="2" id="KW-0269">Exonuclease</keyword>
<dbReference type="AlphaFoldDB" id="A0A1G7FF03"/>
<reference evidence="2 3" key="1">
    <citation type="submission" date="2016-10" db="EMBL/GenBank/DDBJ databases">
        <authorList>
            <person name="de Groot N.N."/>
        </authorList>
    </citation>
    <scope>NUCLEOTIDE SEQUENCE [LARGE SCALE GENOMIC DNA]</scope>
    <source>
        <strain evidence="2 3">DSM 23421</strain>
    </source>
</reference>
<dbReference type="PANTHER" id="PTHR12121:SF36">
    <property type="entry name" value="ENDONUCLEASE_EXONUCLEASE_PHOSPHATASE DOMAIN-CONTAINING PROTEIN"/>
    <property type="match status" value="1"/>
</dbReference>
<dbReference type="Gene3D" id="3.60.10.10">
    <property type="entry name" value="Endonuclease/exonuclease/phosphatase"/>
    <property type="match status" value="1"/>
</dbReference>
<gene>
    <name evidence="2" type="ORF">SAMN05421636_10779</name>
</gene>
<keyword evidence="2" id="KW-0378">Hydrolase</keyword>
<evidence type="ECO:0000313" key="2">
    <source>
        <dbReference type="EMBL" id="SDE74145.1"/>
    </source>
</evidence>
<dbReference type="GO" id="GO:0000175">
    <property type="term" value="F:3'-5'-RNA exonuclease activity"/>
    <property type="evidence" value="ECO:0007669"/>
    <property type="project" value="TreeGrafter"/>
</dbReference>
<organism evidence="2 3">
    <name type="scientific">Pricia antarctica</name>
    <dbReference type="NCBI Taxonomy" id="641691"/>
    <lineage>
        <taxon>Bacteria</taxon>
        <taxon>Pseudomonadati</taxon>
        <taxon>Bacteroidota</taxon>
        <taxon>Flavobacteriia</taxon>
        <taxon>Flavobacteriales</taxon>
        <taxon>Flavobacteriaceae</taxon>
        <taxon>Pricia</taxon>
    </lineage>
</organism>
<dbReference type="CDD" id="cd09083">
    <property type="entry name" value="EEP-1"/>
    <property type="match status" value="1"/>
</dbReference>
<keyword evidence="3" id="KW-1185">Reference proteome</keyword>
<sequence>MKNIIGILCLICGIVGSAQNTEKNLTVMTFNVRYNNPDDGINIWDNRKEWLTKSIRFFEADLVGAQEVTYSQLQDMEALLPQYDHVGVGREGGKKGEFTPIFYKEDRFELLEHNTFWLSETPEKVSSKGWDAALPRIVTWAKFKDQKGGEVFYFFNTHFDHRGQQARKKGAELIAMEIKRIAGENTVVLTGDFNTPPDSDPYTVLTDHALKDPFSMLDAENTYGTKYTTNGWDIEAGEERNRIDYVFYKGKQIIPIKYHVLDGQRGKRFISDHFPILVDFKLNAVK</sequence>
<accession>A0A1G7FF03</accession>
<dbReference type="SUPFAM" id="SSF56219">
    <property type="entry name" value="DNase I-like"/>
    <property type="match status" value="1"/>
</dbReference>
<dbReference type="InterPro" id="IPR050410">
    <property type="entry name" value="CCR4/nocturin_mRNA_transcr"/>
</dbReference>
<dbReference type="Proteomes" id="UP000199109">
    <property type="component" value="Unassembled WGS sequence"/>
</dbReference>
<evidence type="ECO:0000259" key="1">
    <source>
        <dbReference type="Pfam" id="PF03372"/>
    </source>
</evidence>
<keyword evidence="2" id="KW-0540">Nuclease</keyword>